<evidence type="ECO:0000256" key="4">
    <source>
        <dbReference type="ARBA" id="ARBA00022692"/>
    </source>
</evidence>
<keyword evidence="3" id="KW-1003">Cell membrane</keyword>
<evidence type="ECO:0000256" key="2">
    <source>
        <dbReference type="ARBA" id="ARBA00006683"/>
    </source>
</evidence>
<dbReference type="GO" id="GO:0005886">
    <property type="term" value="C:plasma membrane"/>
    <property type="evidence" value="ECO:0007669"/>
    <property type="project" value="UniProtKB-SubCell"/>
</dbReference>
<dbReference type="AlphaFoldDB" id="A0AA96LB54"/>
<keyword evidence="4 7" id="KW-0812">Transmembrane</keyword>
<evidence type="ECO:0000259" key="8">
    <source>
        <dbReference type="Pfam" id="PF02706"/>
    </source>
</evidence>
<comment type="similarity">
    <text evidence="2">Belongs to the CpsC/CapA family.</text>
</comment>
<dbReference type="Proteomes" id="UP001305702">
    <property type="component" value="Chromosome"/>
</dbReference>
<sequence>MKEEIRLRDLIFLIVTNLKAVLLVTFLIMLIAALYLIFLIKPTYRTESLVIVNQMNEDQNTKSRDLSPLAEQVRSDSGLSKIINYLKLDSNKYSINTIRQALSITTEKDAGLISITAKGENPEFAKNLANTVAIEIGKNIEISDRMDLIVSYNKQTLELQDKIKMEESQIQEANQLLQTTPEKLVTKKSLLDDPMLYSIVNNMKNQKTDQSFEMTSEEVNTVFLEIKTKAAEASLELSKLQAQLKSLTDKMVENQKFINEIDKNSSTEENIQKINTNYKAVIFNPAIAPREPISVNKKLIVILSGFFTFIFSITFVFLKEFWKKELIS</sequence>
<keyword evidence="5 7" id="KW-1133">Transmembrane helix</keyword>
<dbReference type="RefSeq" id="WP_315604205.1">
    <property type="nucleotide sequence ID" value="NZ_CP130318.1"/>
</dbReference>
<feature type="transmembrane region" description="Helical" evidence="7">
    <location>
        <begin position="20"/>
        <end position="40"/>
    </location>
</feature>
<dbReference type="InterPro" id="IPR003856">
    <property type="entry name" value="LPS_length_determ_N"/>
</dbReference>
<feature type="domain" description="Polysaccharide chain length determinant N-terminal" evidence="8">
    <location>
        <begin position="3"/>
        <end position="83"/>
    </location>
</feature>
<dbReference type="PANTHER" id="PTHR32309:SF13">
    <property type="entry name" value="FERRIC ENTEROBACTIN TRANSPORT PROTEIN FEPE"/>
    <property type="match status" value="1"/>
</dbReference>
<evidence type="ECO:0000256" key="6">
    <source>
        <dbReference type="ARBA" id="ARBA00023136"/>
    </source>
</evidence>
<keyword evidence="10" id="KW-1185">Reference proteome</keyword>
<dbReference type="GO" id="GO:0004713">
    <property type="term" value="F:protein tyrosine kinase activity"/>
    <property type="evidence" value="ECO:0007669"/>
    <property type="project" value="TreeGrafter"/>
</dbReference>
<proteinExistence type="inferred from homology"/>
<keyword evidence="6 7" id="KW-0472">Membrane</keyword>
<evidence type="ECO:0000256" key="3">
    <source>
        <dbReference type="ARBA" id="ARBA00022475"/>
    </source>
</evidence>
<feature type="transmembrane region" description="Helical" evidence="7">
    <location>
        <begin position="299"/>
        <end position="318"/>
    </location>
</feature>
<protein>
    <submittedName>
        <fullName evidence="9">Wzz/FepE/Etk N-terminal domain-containing protein</fullName>
    </submittedName>
</protein>
<dbReference type="KEGG" id="paun:MJA45_22865"/>
<dbReference type="PANTHER" id="PTHR32309">
    <property type="entry name" value="TYROSINE-PROTEIN KINASE"/>
    <property type="match status" value="1"/>
</dbReference>
<gene>
    <name evidence="9" type="ORF">MJA45_22865</name>
</gene>
<dbReference type="EMBL" id="CP130318">
    <property type="protein sequence ID" value="WNQ10431.1"/>
    <property type="molecule type" value="Genomic_DNA"/>
</dbReference>
<evidence type="ECO:0000256" key="5">
    <source>
        <dbReference type="ARBA" id="ARBA00022989"/>
    </source>
</evidence>
<dbReference type="Pfam" id="PF02706">
    <property type="entry name" value="Wzz"/>
    <property type="match status" value="1"/>
</dbReference>
<dbReference type="InterPro" id="IPR050445">
    <property type="entry name" value="Bact_polysacc_biosynth/exp"/>
</dbReference>
<evidence type="ECO:0000256" key="1">
    <source>
        <dbReference type="ARBA" id="ARBA00004651"/>
    </source>
</evidence>
<organism evidence="9 10">
    <name type="scientific">Paenibacillus aurantius</name>
    <dbReference type="NCBI Taxonomy" id="2918900"/>
    <lineage>
        <taxon>Bacteria</taxon>
        <taxon>Bacillati</taxon>
        <taxon>Bacillota</taxon>
        <taxon>Bacilli</taxon>
        <taxon>Bacillales</taxon>
        <taxon>Paenibacillaceae</taxon>
        <taxon>Paenibacillus</taxon>
    </lineage>
</organism>
<comment type="subcellular location">
    <subcellularLocation>
        <location evidence="1">Cell membrane</location>
        <topology evidence="1">Multi-pass membrane protein</topology>
    </subcellularLocation>
</comment>
<evidence type="ECO:0000313" key="10">
    <source>
        <dbReference type="Proteomes" id="UP001305702"/>
    </source>
</evidence>
<accession>A0AA96LB54</accession>
<evidence type="ECO:0000313" key="9">
    <source>
        <dbReference type="EMBL" id="WNQ10431.1"/>
    </source>
</evidence>
<evidence type="ECO:0000256" key="7">
    <source>
        <dbReference type="SAM" id="Phobius"/>
    </source>
</evidence>
<reference evidence="9 10" key="1">
    <citation type="submission" date="2022-02" db="EMBL/GenBank/DDBJ databases">
        <title>Paenibacillus sp. MBLB1776 Whole Genome Shotgun Sequencing.</title>
        <authorList>
            <person name="Hwang C.Y."/>
            <person name="Cho E.-S."/>
            <person name="Seo M.-J."/>
        </authorList>
    </citation>
    <scope>NUCLEOTIDE SEQUENCE [LARGE SCALE GENOMIC DNA]</scope>
    <source>
        <strain evidence="9 10">MBLB1776</strain>
    </source>
</reference>
<name>A0AA96LB54_9BACL</name>